<keyword evidence="3" id="KW-1185">Reference proteome</keyword>
<dbReference type="Proteomes" id="UP001469553">
    <property type="component" value="Unassembled WGS sequence"/>
</dbReference>
<comment type="caution">
    <text evidence="2">The sequence shown here is derived from an EMBL/GenBank/DDBJ whole genome shotgun (WGS) entry which is preliminary data.</text>
</comment>
<sequence length="116" mass="13550">MAKFHHKKHLMMGNSKTLPEDPHNRIVAEHTEHCLKHMLNFLKTMTGTNLKVETSFRQKLTMTMCSSGQMSLNHENSCPKSKEHSFRKIWKTPEEKQVMHSTTQVSIHTHCTRLHC</sequence>
<gene>
    <name evidence="2" type="ORF">AMECASPLE_008607</name>
</gene>
<protein>
    <submittedName>
        <fullName evidence="2">Uncharacterized protein</fullName>
    </submittedName>
</protein>
<reference evidence="2 3" key="1">
    <citation type="submission" date="2021-06" db="EMBL/GenBank/DDBJ databases">
        <authorList>
            <person name="Palmer J.M."/>
        </authorList>
    </citation>
    <scope>NUCLEOTIDE SEQUENCE [LARGE SCALE GENOMIC DNA]</scope>
    <source>
        <strain evidence="2 3">AS_MEX2019</strain>
        <tissue evidence="2">Muscle</tissue>
    </source>
</reference>
<accession>A0ABV0YMF9</accession>
<evidence type="ECO:0000313" key="2">
    <source>
        <dbReference type="EMBL" id="MEQ2294904.1"/>
    </source>
</evidence>
<name>A0ABV0YMF9_9TELE</name>
<feature type="region of interest" description="Disordered" evidence="1">
    <location>
        <begin position="1"/>
        <end position="21"/>
    </location>
</feature>
<feature type="compositionally biased region" description="Basic residues" evidence="1">
    <location>
        <begin position="1"/>
        <end position="10"/>
    </location>
</feature>
<evidence type="ECO:0000256" key="1">
    <source>
        <dbReference type="SAM" id="MobiDB-lite"/>
    </source>
</evidence>
<organism evidence="2 3">
    <name type="scientific">Ameca splendens</name>
    <dbReference type="NCBI Taxonomy" id="208324"/>
    <lineage>
        <taxon>Eukaryota</taxon>
        <taxon>Metazoa</taxon>
        <taxon>Chordata</taxon>
        <taxon>Craniata</taxon>
        <taxon>Vertebrata</taxon>
        <taxon>Euteleostomi</taxon>
        <taxon>Actinopterygii</taxon>
        <taxon>Neopterygii</taxon>
        <taxon>Teleostei</taxon>
        <taxon>Neoteleostei</taxon>
        <taxon>Acanthomorphata</taxon>
        <taxon>Ovalentaria</taxon>
        <taxon>Atherinomorphae</taxon>
        <taxon>Cyprinodontiformes</taxon>
        <taxon>Goodeidae</taxon>
        <taxon>Ameca</taxon>
    </lineage>
</organism>
<proteinExistence type="predicted"/>
<dbReference type="EMBL" id="JAHRIP010038082">
    <property type="protein sequence ID" value="MEQ2294904.1"/>
    <property type="molecule type" value="Genomic_DNA"/>
</dbReference>
<evidence type="ECO:0000313" key="3">
    <source>
        <dbReference type="Proteomes" id="UP001469553"/>
    </source>
</evidence>